<name>A0A0F9U1W4_9ZZZZ</name>
<gene>
    <name evidence="2" type="ORF">LCGC14_0660960</name>
</gene>
<dbReference type="GO" id="GO:0008081">
    <property type="term" value="F:phosphoric diester hydrolase activity"/>
    <property type="evidence" value="ECO:0007669"/>
    <property type="project" value="InterPro"/>
</dbReference>
<protein>
    <recommendedName>
        <fullName evidence="1">GP-PDE domain-containing protein</fullName>
    </recommendedName>
</protein>
<sequence length="261" mass="30067">MKASNNTEKNSVSSILAALRSYDGCELDVRLTRDRVLVLYHNAKYNGRRLLETDFKDLKGVQALQELIDHPQVIKSINDNGKTLWIETKEDTTLGKKKDPVYCQELARSITEQLKDSDLKSKNMRIISFSSEILKHISGFRTCRIIPYIFTRADSIIQYYNHKTILQMFKSLRKYILDTEKMGIGGLLFYRRYLRGFFSLFQPSLDEIRLIAKDDFILGAGAETFEEEKFFKDVVCVTDYRGERVGGRGKDAGPLICHRGL</sequence>
<proteinExistence type="predicted"/>
<dbReference type="AlphaFoldDB" id="A0A0F9U1W4"/>
<evidence type="ECO:0000259" key="1">
    <source>
        <dbReference type="Pfam" id="PF03009"/>
    </source>
</evidence>
<organism evidence="2">
    <name type="scientific">marine sediment metagenome</name>
    <dbReference type="NCBI Taxonomy" id="412755"/>
    <lineage>
        <taxon>unclassified sequences</taxon>
        <taxon>metagenomes</taxon>
        <taxon>ecological metagenomes</taxon>
    </lineage>
</organism>
<dbReference type="Gene3D" id="3.20.20.190">
    <property type="entry name" value="Phosphatidylinositol (PI) phosphodiesterase"/>
    <property type="match status" value="1"/>
</dbReference>
<dbReference type="Pfam" id="PF03009">
    <property type="entry name" value="GDPD"/>
    <property type="match status" value="1"/>
</dbReference>
<dbReference type="InterPro" id="IPR017946">
    <property type="entry name" value="PLC-like_Pdiesterase_TIM-brl"/>
</dbReference>
<comment type="caution">
    <text evidence="2">The sequence shown here is derived from an EMBL/GenBank/DDBJ whole genome shotgun (WGS) entry which is preliminary data.</text>
</comment>
<reference evidence="2" key="1">
    <citation type="journal article" date="2015" name="Nature">
        <title>Complex archaea that bridge the gap between prokaryotes and eukaryotes.</title>
        <authorList>
            <person name="Spang A."/>
            <person name="Saw J.H."/>
            <person name="Jorgensen S.L."/>
            <person name="Zaremba-Niedzwiedzka K."/>
            <person name="Martijn J."/>
            <person name="Lind A.E."/>
            <person name="van Eijk R."/>
            <person name="Schleper C."/>
            <person name="Guy L."/>
            <person name="Ettema T.J."/>
        </authorList>
    </citation>
    <scope>NUCLEOTIDE SEQUENCE</scope>
</reference>
<evidence type="ECO:0000313" key="2">
    <source>
        <dbReference type="EMBL" id="KKN47643.1"/>
    </source>
</evidence>
<dbReference type="InterPro" id="IPR030395">
    <property type="entry name" value="GP_PDE_dom"/>
</dbReference>
<accession>A0A0F9U1W4</accession>
<dbReference type="SUPFAM" id="SSF51695">
    <property type="entry name" value="PLC-like phosphodiesterases"/>
    <property type="match status" value="1"/>
</dbReference>
<dbReference type="GO" id="GO:0006629">
    <property type="term" value="P:lipid metabolic process"/>
    <property type="evidence" value="ECO:0007669"/>
    <property type="project" value="InterPro"/>
</dbReference>
<feature type="domain" description="GP-PDE" evidence="1">
    <location>
        <begin position="5"/>
        <end position="149"/>
    </location>
</feature>
<dbReference type="EMBL" id="LAZR01001264">
    <property type="protein sequence ID" value="KKN47643.1"/>
    <property type="molecule type" value="Genomic_DNA"/>
</dbReference>